<organism evidence="29 30">
    <name type="scientific">Litorivivens lipolytica</name>
    <dbReference type="NCBI Taxonomy" id="1524264"/>
    <lineage>
        <taxon>Bacteria</taxon>
        <taxon>Pseudomonadati</taxon>
        <taxon>Pseudomonadota</taxon>
        <taxon>Gammaproteobacteria</taxon>
        <taxon>Litorivivens</taxon>
    </lineage>
</organism>
<comment type="subcellular location">
    <subcellularLocation>
        <location evidence="2">Cell membrane</location>
    </subcellularLocation>
</comment>
<feature type="active site" description="Acyl-ester intermediate; for transpeptidase activity" evidence="24">
    <location>
        <position position="460"/>
    </location>
</feature>
<evidence type="ECO:0000256" key="11">
    <source>
        <dbReference type="ARBA" id="ARBA00022679"/>
    </source>
</evidence>
<dbReference type="SUPFAM" id="SSF53955">
    <property type="entry name" value="Lysozyme-like"/>
    <property type="match status" value="1"/>
</dbReference>
<evidence type="ECO:0000256" key="8">
    <source>
        <dbReference type="ARBA" id="ARBA00022645"/>
    </source>
</evidence>
<comment type="catalytic activity">
    <reaction evidence="21">
        <text>[GlcNAc-(1-&gt;4)-Mur2Ac(oyl-L-Ala-gamma-D-Glu-L-Lys-D-Ala-D-Ala)](n)-di-trans,octa-cis-undecaprenyl diphosphate + beta-D-GlcNAc-(1-&gt;4)-Mur2Ac(oyl-L-Ala-gamma-D-Glu-L-Lys-D-Ala-D-Ala)-di-trans,octa-cis-undecaprenyl diphosphate = [GlcNAc-(1-&gt;4)-Mur2Ac(oyl-L-Ala-gamma-D-Glu-L-Lys-D-Ala-D-Ala)](n+1)-di-trans,octa-cis-undecaprenyl diphosphate + di-trans,octa-cis-undecaprenyl diphosphate + H(+)</text>
        <dbReference type="Rhea" id="RHEA:23708"/>
        <dbReference type="Rhea" id="RHEA-COMP:9602"/>
        <dbReference type="Rhea" id="RHEA-COMP:9603"/>
        <dbReference type="ChEBI" id="CHEBI:15378"/>
        <dbReference type="ChEBI" id="CHEBI:58405"/>
        <dbReference type="ChEBI" id="CHEBI:60033"/>
        <dbReference type="ChEBI" id="CHEBI:78435"/>
        <dbReference type="EC" id="2.4.99.28"/>
    </reaction>
</comment>
<keyword evidence="17" id="KW-0511">Multifunctional enzyme</keyword>
<evidence type="ECO:0000256" key="13">
    <source>
        <dbReference type="ARBA" id="ARBA00022960"/>
    </source>
</evidence>
<evidence type="ECO:0000256" key="5">
    <source>
        <dbReference type="ARBA" id="ARBA00007739"/>
    </source>
</evidence>
<evidence type="ECO:0000256" key="1">
    <source>
        <dbReference type="ARBA" id="ARBA00002624"/>
    </source>
</evidence>
<keyword evidence="13 23" id="KW-0133">Cell shape</keyword>
<evidence type="ECO:0000256" key="17">
    <source>
        <dbReference type="ARBA" id="ARBA00023268"/>
    </source>
</evidence>
<dbReference type="GO" id="GO:0008360">
    <property type="term" value="P:regulation of cell shape"/>
    <property type="evidence" value="ECO:0007669"/>
    <property type="project" value="UniProtKB-UniRule"/>
</dbReference>
<dbReference type="PIRSF" id="PIRSF002799">
    <property type="entry name" value="PBP_1b"/>
    <property type="match status" value="1"/>
</dbReference>
<comment type="similarity">
    <text evidence="5 23">In the N-terminal section; belongs to the glycosyltransferase 51 family.</text>
</comment>
<dbReference type="PANTHER" id="PTHR32282">
    <property type="entry name" value="BINDING PROTEIN TRANSPEPTIDASE, PUTATIVE-RELATED"/>
    <property type="match status" value="1"/>
</dbReference>
<feature type="transmembrane region" description="Helical" evidence="25">
    <location>
        <begin position="21"/>
        <end position="39"/>
    </location>
</feature>
<evidence type="ECO:0000259" key="27">
    <source>
        <dbReference type="Pfam" id="PF00912"/>
    </source>
</evidence>
<dbReference type="Pfam" id="PF14814">
    <property type="entry name" value="UB2H"/>
    <property type="match status" value="1"/>
</dbReference>
<dbReference type="AlphaFoldDB" id="A0A7W4W629"/>
<dbReference type="InterPro" id="IPR012338">
    <property type="entry name" value="Beta-lactam/transpept-like"/>
</dbReference>
<reference evidence="29 30" key="1">
    <citation type="submission" date="2020-08" db="EMBL/GenBank/DDBJ databases">
        <title>Genomic Encyclopedia of Type Strains, Phase III (KMG-III): the genomes of soil and plant-associated and newly described type strains.</title>
        <authorList>
            <person name="Whitman W."/>
        </authorList>
    </citation>
    <scope>NUCLEOTIDE SEQUENCE [LARGE SCALE GENOMIC DNA]</scope>
    <source>
        <strain evidence="29 30">CECT 8654</strain>
    </source>
</reference>
<keyword evidence="7" id="KW-1003">Cell membrane</keyword>
<evidence type="ECO:0000256" key="6">
    <source>
        <dbReference type="ARBA" id="ARBA00018637"/>
    </source>
</evidence>
<feature type="domain" description="Bifunctional transglycosylase second" evidence="28">
    <location>
        <begin position="66"/>
        <end position="146"/>
    </location>
</feature>
<keyword evidence="11 23" id="KW-0808">Transferase</keyword>
<keyword evidence="15 25" id="KW-0472">Membrane</keyword>
<evidence type="ECO:0000256" key="9">
    <source>
        <dbReference type="ARBA" id="ARBA00022670"/>
    </source>
</evidence>
<dbReference type="GO" id="GO:0046677">
    <property type="term" value="P:response to antibiotic"/>
    <property type="evidence" value="ECO:0007669"/>
    <property type="project" value="UniProtKB-UniRule"/>
</dbReference>
<comment type="function">
    <text evidence="1 23">Cell wall formation. Synthesis of cross-linked peptidoglycan from the lipid intermediates. The enzyme has a penicillin-insensitive transglycosylase N-terminal domain (formation of linear glycan strands) and a penicillin-sensitive transpeptidase C-terminal domain (cross-linking of the peptide subunits).</text>
</comment>
<feature type="active site" description="Proton donor; for transglycosylase activity" evidence="24">
    <location>
        <position position="185"/>
    </location>
</feature>
<comment type="caution">
    <text evidence="29">The sequence shown here is derived from an EMBL/GenBank/DDBJ whole genome shotgun (WGS) entry which is preliminary data.</text>
</comment>
<dbReference type="GO" id="GO:0009252">
    <property type="term" value="P:peptidoglycan biosynthetic process"/>
    <property type="evidence" value="ECO:0007669"/>
    <property type="project" value="UniProtKB-UniRule"/>
</dbReference>
<comment type="similarity">
    <text evidence="4 23">In the C-terminal section; belongs to the transpeptidase family.</text>
</comment>
<dbReference type="InterPro" id="IPR001264">
    <property type="entry name" value="Glyco_trans_51"/>
</dbReference>
<evidence type="ECO:0000256" key="15">
    <source>
        <dbReference type="ARBA" id="ARBA00023136"/>
    </source>
</evidence>
<dbReference type="GO" id="GO:0005886">
    <property type="term" value="C:plasma membrane"/>
    <property type="evidence" value="ECO:0007669"/>
    <property type="project" value="UniProtKB-SubCell"/>
</dbReference>
<keyword evidence="8" id="KW-0121">Carboxypeptidase</keyword>
<evidence type="ECO:0000256" key="23">
    <source>
        <dbReference type="PIRNR" id="PIRNR002799"/>
    </source>
</evidence>
<dbReference type="Pfam" id="PF00912">
    <property type="entry name" value="Transgly"/>
    <property type="match status" value="1"/>
</dbReference>
<feature type="domain" description="Penicillin-binding protein transpeptidase" evidence="26">
    <location>
        <begin position="422"/>
        <end position="663"/>
    </location>
</feature>
<evidence type="ECO:0000256" key="21">
    <source>
        <dbReference type="ARBA" id="ARBA00049902"/>
    </source>
</evidence>
<dbReference type="InterPro" id="IPR011813">
    <property type="entry name" value="PBP_1b"/>
</dbReference>
<evidence type="ECO:0000259" key="26">
    <source>
        <dbReference type="Pfam" id="PF00905"/>
    </source>
</evidence>
<evidence type="ECO:0000313" key="29">
    <source>
        <dbReference type="EMBL" id="MBB3048161.1"/>
    </source>
</evidence>
<dbReference type="NCBIfam" id="TIGR02071">
    <property type="entry name" value="PBP_1b"/>
    <property type="match status" value="1"/>
</dbReference>
<dbReference type="InterPro" id="IPR050396">
    <property type="entry name" value="Glycosyltr_51/Transpeptidase"/>
</dbReference>
<evidence type="ECO:0000256" key="12">
    <source>
        <dbReference type="ARBA" id="ARBA00022801"/>
    </source>
</evidence>
<evidence type="ECO:0000256" key="16">
    <source>
        <dbReference type="ARBA" id="ARBA00023251"/>
    </source>
</evidence>
<dbReference type="InterPro" id="IPR001460">
    <property type="entry name" value="PCN-bd_Tpept"/>
</dbReference>
<gene>
    <name evidence="29" type="ORF">FHR99_002427</name>
</gene>
<dbReference type="SUPFAM" id="SSF56601">
    <property type="entry name" value="beta-lactamase/transpeptidase-like"/>
    <property type="match status" value="1"/>
</dbReference>
<evidence type="ECO:0000256" key="24">
    <source>
        <dbReference type="PIRSR" id="PIRSR002799-1"/>
    </source>
</evidence>
<dbReference type="Gene3D" id="1.10.3810.10">
    <property type="entry name" value="Biosynthetic peptidoglycan transglycosylase-like"/>
    <property type="match status" value="1"/>
</dbReference>
<keyword evidence="9" id="KW-0645">Protease</keyword>
<comment type="pathway">
    <text evidence="3 23">Cell wall biogenesis; peptidoglycan biosynthesis.</text>
</comment>
<evidence type="ECO:0000256" key="4">
    <source>
        <dbReference type="ARBA" id="ARBA00007090"/>
    </source>
</evidence>
<dbReference type="GO" id="GO:0008658">
    <property type="term" value="F:penicillin binding"/>
    <property type="evidence" value="ECO:0007669"/>
    <property type="project" value="UniProtKB-UniRule"/>
</dbReference>
<evidence type="ECO:0000256" key="18">
    <source>
        <dbReference type="ARBA" id="ARBA00023316"/>
    </source>
</evidence>
<dbReference type="Gene3D" id="3.30.2060.10">
    <property type="entry name" value="Penicillin-binding protein 1b domain"/>
    <property type="match status" value="1"/>
</dbReference>
<keyword evidence="10 23" id="KW-0328">Glycosyltransferase</keyword>
<dbReference type="InterPro" id="IPR036950">
    <property type="entry name" value="PBP_transglycosylase"/>
</dbReference>
<name>A0A7W4W629_9GAMM</name>
<dbReference type="UniPathway" id="UPA00219"/>
<comment type="catalytic activity">
    <reaction evidence="20">
        <text>Preferential cleavage: (Ac)2-L-Lys-D-Ala-|-D-Ala. Also transpeptidation of peptidyl-alanyl moieties that are N-acyl substituents of D-alanine.</text>
        <dbReference type="EC" id="3.4.16.4"/>
    </reaction>
</comment>
<protein>
    <recommendedName>
        <fullName evidence="6 22">Penicillin-binding protein 1B</fullName>
        <shortName evidence="23">PBP-1b</shortName>
        <shortName evidence="23">PBP1b</shortName>
    </recommendedName>
    <alternativeName>
        <fullName evidence="19 23">Murein polymerase</fullName>
    </alternativeName>
</protein>
<dbReference type="RefSeq" id="WP_183410921.1">
    <property type="nucleotide sequence ID" value="NZ_JACHWY010000002.1"/>
</dbReference>
<keyword evidence="14 23" id="KW-0573">Peptidoglycan synthesis</keyword>
<evidence type="ECO:0000256" key="22">
    <source>
        <dbReference type="NCBIfam" id="TIGR02071"/>
    </source>
</evidence>
<evidence type="ECO:0000313" key="30">
    <source>
        <dbReference type="Proteomes" id="UP000537130"/>
    </source>
</evidence>
<proteinExistence type="inferred from homology"/>
<dbReference type="PANTHER" id="PTHR32282:SF11">
    <property type="entry name" value="PENICILLIN-BINDING PROTEIN 1B"/>
    <property type="match status" value="1"/>
</dbReference>
<evidence type="ECO:0000256" key="25">
    <source>
        <dbReference type="SAM" id="Phobius"/>
    </source>
</evidence>
<dbReference type="GO" id="GO:0006508">
    <property type="term" value="P:proteolysis"/>
    <property type="evidence" value="ECO:0007669"/>
    <property type="project" value="UniProtKB-KW"/>
</dbReference>
<evidence type="ECO:0000256" key="10">
    <source>
        <dbReference type="ARBA" id="ARBA00022676"/>
    </source>
</evidence>
<dbReference type="Gene3D" id="3.40.710.10">
    <property type="entry name" value="DD-peptidase/beta-lactamase superfamily"/>
    <property type="match status" value="1"/>
</dbReference>
<keyword evidence="18 23" id="KW-0961">Cell wall biogenesis/degradation</keyword>
<dbReference type="GO" id="GO:0009002">
    <property type="term" value="F:serine-type D-Ala-D-Ala carboxypeptidase activity"/>
    <property type="evidence" value="ECO:0007669"/>
    <property type="project" value="UniProtKB-EC"/>
</dbReference>
<dbReference type="GO" id="GO:0030288">
    <property type="term" value="C:outer membrane-bounded periplasmic space"/>
    <property type="evidence" value="ECO:0007669"/>
    <property type="project" value="TreeGrafter"/>
</dbReference>
<evidence type="ECO:0000256" key="19">
    <source>
        <dbReference type="ARBA" id="ARBA00032454"/>
    </source>
</evidence>
<keyword evidence="12 29" id="KW-0378">Hydrolase</keyword>
<dbReference type="EMBL" id="JACHWY010000002">
    <property type="protein sequence ID" value="MBB3048161.1"/>
    <property type="molecule type" value="Genomic_DNA"/>
</dbReference>
<keyword evidence="16" id="KW-0046">Antibiotic resistance</keyword>
<evidence type="ECO:0000256" key="20">
    <source>
        <dbReference type="ARBA" id="ARBA00034000"/>
    </source>
</evidence>
<feature type="domain" description="Glycosyl transferase family 51" evidence="27">
    <location>
        <begin position="161"/>
        <end position="332"/>
    </location>
</feature>
<keyword evidence="25" id="KW-0812">Transmembrane</keyword>
<dbReference type="FunFam" id="1.10.3810.10:FF:000001">
    <property type="entry name" value="Penicillin-binding protein 1A"/>
    <property type="match status" value="1"/>
</dbReference>
<sequence>MPKKKSSARKRQPRRFFRFQTLFKLFVVFSVVAFAFLIYCDIQVRSAFSDVRWQQPAKVYARPLILAPGVPLTPQELEYELGLLGYQNDSRLRYPGSYYRQQMTFALHYRDFAFPDQQRQAGRVLVHFSGDSVRRVEAMGGEPLEEVVLEPTVIGGIYPNVQEDRLLVRLENTPRMLVEVLLQVEDKQFYEHFGISPRGIARAMLANLKAGRTVQGGSTITQQLVKNVLLTRERSLWRKFQEMVMALLLEVHYSKDEILEAYINQVYLGQEGSRAIHGFALAARHYYNKPLEELNLAQTAMLVGLVKGPSYYAPWRHEQRAKERRNLVLAELAEAGWLSQAQLKVQQAQSLQLAKSSALEGVFPAYVDLVRRQLRRDYRNADLATEGLRVFTPFDPLVQRHAEQALTATLDGFGSRQSELQGAMTVTSVDNADVIAMVGGRRPRFAGFNRALDALRPVGSLIKPAIYLTALQEPHSYTLSTFIDDNPIAVKNPDGSLWKPTNYDEEFHGRVMLHEALSRSYNLAAARLGLELGIDKVLLTLKKLGVQRPLPAVPAMLLGAAELSPIEVHAMYQTLAANGRLQSLRAIYAVTDSRGQLLARYPQKPRQTVDQAAVHLLQYAMIETVREGTGKAVYQSLPADYRVAGKTGTSNDFRDSWFSGFAGDYAATVWLGNDDNSPTGLTGSAGALKAWRQFMAGASRQPMPFQPVEGVTYRWIDPENGRGSHAWCEGARQMPFIGGSWPTQESPRCVRTLPNIFQWFRNVFD</sequence>
<evidence type="ECO:0000256" key="14">
    <source>
        <dbReference type="ARBA" id="ARBA00022984"/>
    </source>
</evidence>
<evidence type="ECO:0000256" key="7">
    <source>
        <dbReference type="ARBA" id="ARBA00022475"/>
    </source>
</evidence>
<dbReference type="GO" id="GO:0009274">
    <property type="term" value="C:peptidoglycan-based cell wall"/>
    <property type="evidence" value="ECO:0007669"/>
    <property type="project" value="UniProtKB-UniRule"/>
</dbReference>
<dbReference type="Pfam" id="PF00905">
    <property type="entry name" value="Transpeptidase"/>
    <property type="match status" value="1"/>
</dbReference>
<dbReference type="InterPro" id="IPR023346">
    <property type="entry name" value="Lysozyme-like_dom_sf"/>
</dbReference>
<dbReference type="Proteomes" id="UP000537130">
    <property type="component" value="Unassembled WGS sequence"/>
</dbReference>
<evidence type="ECO:0000256" key="3">
    <source>
        <dbReference type="ARBA" id="ARBA00004752"/>
    </source>
</evidence>
<dbReference type="InterPro" id="IPR028166">
    <property type="entry name" value="UB2H"/>
</dbReference>
<evidence type="ECO:0000259" key="28">
    <source>
        <dbReference type="Pfam" id="PF14814"/>
    </source>
</evidence>
<dbReference type="GO" id="GO:0008955">
    <property type="term" value="F:peptidoglycan glycosyltransferase activity"/>
    <property type="evidence" value="ECO:0007669"/>
    <property type="project" value="UniProtKB-UniRule"/>
</dbReference>
<keyword evidence="25" id="KW-1133">Transmembrane helix</keyword>
<dbReference type="GO" id="GO:0071555">
    <property type="term" value="P:cell wall organization"/>
    <property type="evidence" value="ECO:0007669"/>
    <property type="project" value="UniProtKB-UniRule"/>
</dbReference>
<keyword evidence="30" id="KW-1185">Reference proteome</keyword>
<accession>A0A7W4W629</accession>
<evidence type="ECO:0000256" key="2">
    <source>
        <dbReference type="ARBA" id="ARBA00004236"/>
    </source>
</evidence>